<sequence length="635" mass="69491">MPTYRPSCVVNLKLTFDEALHIQTLEDPRSVEEAVAENNTVPTVPRVEPLVTRRGDENVSFVMGRIPESASVELPGYRQAGQFSLDFDFAELPIDPRTVRSCAAEIYLGAISNDDFAAGMRGREQDGSRRSVLRTRDADGLPNTADQLIVGIVDEWEMEHSSDGSTVHLRGRDLRGMLIDTPINVVPNAINQLIDSLDLSRPIDEVVAQILDFNPAFSNIDIRTNPDEWTGGIIPAPAADDLVPRHRQGARGNRGSGRGTPNAGSGNVNFWDLIVRFSYLVGAIPFFMGTDLWIRPSRSLFDQQRQGFTEAPAPFRADFLGQASGGAPRFRDAETGQAINPPLTFRRIVYGRDTDSISFNRKYGGFQRPRVVRAISVDTGAGARGAGRLIVGVWPPEEELSARRTRTNPGGQGSQEEVINVPVMHTTDPARLQEIARATFEEIGRGEMGGTCQTHNLASFGGSNADPDLIRLRPGDAIELLVDARVRTSGAPLVSTFTDHSRASFEERVAEIRARLGGNENLARVIVATSRGQVAELQRFFRVANVKFSWGLEGVEITFDFQNYVVIRNQVGDQLVDEGETRTRTTGRRRRREPSEGEAAFLAAQGVVLPSEGEEAFLESQSVVLGRNVGGSGDG</sequence>
<reference evidence="1" key="1">
    <citation type="journal article" date="2015" name="Nature">
        <title>Complex archaea that bridge the gap between prokaryotes and eukaryotes.</title>
        <authorList>
            <person name="Spang A."/>
            <person name="Saw J.H."/>
            <person name="Jorgensen S.L."/>
            <person name="Zaremba-Niedzwiedzka K."/>
            <person name="Martijn J."/>
            <person name="Lind A.E."/>
            <person name="van Eijk R."/>
            <person name="Schleper C."/>
            <person name="Guy L."/>
            <person name="Ettema T.J."/>
        </authorList>
    </citation>
    <scope>NUCLEOTIDE SEQUENCE</scope>
</reference>
<protein>
    <submittedName>
        <fullName evidence="1">Uncharacterized protein</fullName>
    </submittedName>
</protein>
<evidence type="ECO:0000313" key="1">
    <source>
        <dbReference type="EMBL" id="KKN72087.1"/>
    </source>
</evidence>
<gene>
    <name evidence="1" type="ORF">LCGC14_0414820</name>
</gene>
<accession>A0A0F9TAS4</accession>
<dbReference type="EMBL" id="LAZR01000370">
    <property type="protein sequence ID" value="KKN72087.1"/>
    <property type="molecule type" value="Genomic_DNA"/>
</dbReference>
<name>A0A0F9TAS4_9ZZZZ</name>
<dbReference type="SUPFAM" id="SSF69279">
    <property type="entry name" value="Phage tail proteins"/>
    <property type="match status" value="1"/>
</dbReference>
<organism evidence="1">
    <name type="scientific">marine sediment metagenome</name>
    <dbReference type="NCBI Taxonomy" id="412755"/>
    <lineage>
        <taxon>unclassified sequences</taxon>
        <taxon>metagenomes</taxon>
        <taxon>ecological metagenomes</taxon>
    </lineage>
</organism>
<proteinExistence type="predicted"/>
<dbReference type="AlphaFoldDB" id="A0A0F9TAS4"/>
<comment type="caution">
    <text evidence="1">The sequence shown here is derived from an EMBL/GenBank/DDBJ whole genome shotgun (WGS) entry which is preliminary data.</text>
</comment>